<evidence type="ECO:0000313" key="6">
    <source>
        <dbReference type="Proteomes" id="UP000291949"/>
    </source>
</evidence>
<gene>
    <name evidence="5" type="ORF">EQ811_08215</name>
    <name evidence="4" type="ORF">HHM13_07965</name>
    <name evidence="3" type="ORF">HHM24_09220</name>
</gene>
<organism evidence="5 6">
    <name type="scientific">Staphylococcus capitis</name>
    <dbReference type="NCBI Taxonomy" id="29388"/>
    <lineage>
        <taxon>Bacteria</taxon>
        <taxon>Bacillati</taxon>
        <taxon>Bacillota</taxon>
        <taxon>Bacilli</taxon>
        <taxon>Bacillales</taxon>
        <taxon>Staphylococcaceae</taxon>
        <taxon>Staphylococcus</taxon>
    </lineage>
</organism>
<dbReference type="RefSeq" id="WP_030059064.1">
    <property type="nucleotide sequence ID" value="NZ_AP014956.1"/>
</dbReference>
<keyword evidence="5" id="KW-0489">Methyltransferase</keyword>
<dbReference type="Pfam" id="PF13649">
    <property type="entry name" value="Methyltransf_25"/>
    <property type="match status" value="1"/>
</dbReference>
<dbReference type="EMBL" id="JABBMI010000069">
    <property type="protein sequence ID" value="NMK54902.1"/>
    <property type="molecule type" value="Genomic_DNA"/>
</dbReference>
<reference evidence="5 6" key="1">
    <citation type="journal article" date="2019" name="Sci. Transl. Med.">
        <title>Quorum sensing between bacterial species on the skin protects against epidermal injury in atopic dermatitis.</title>
        <authorList>
            <person name="Williams M.R."/>
        </authorList>
    </citation>
    <scope>NUCLEOTIDE SEQUENCE [LARGE SCALE GENOMIC DNA]</scope>
    <source>
        <strain evidence="5 6">H8</strain>
    </source>
</reference>
<dbReference type="CDD" id="cd02440">
    <property type="entry name" value="AdoMet_MTases"/>
    <property type="match status" value="1"/>
</dbReference>
<keyword evidence="5" id="KW-0808">Transferase</keyword>
<dbReference type="GO" id="GO:0008168">
    <property type="term" value="F:methyltransferase activity"/>
    <property type="evidence" value="ECO:0007669"/>
    <property type="project" value="UniProtKB-KW"/>
</dbReference>
<evidence type="ECO:0000313" key="4">
    <source>
        <dbReference type="EMBL" id="NMK98027.1"/>
    </source>
</evidence>
<feature type="region of interest" description="Disordered" evidence="1">
    <location>
        <begin position="17"/>
        <end position="39"/>
    </location>
</feature>
<evidence type="ECO:0000256" key="1">
    <source>
        <dbReference type="SAM" id="MobiDB-lite"/>
    </source>
</evidence>
<dbReference type="Proteomes" id="UP000291949">
    <property type="component" value="Unassembled WGS sequence"/>
</dbReference>
<accession>A0A7Z7YV70</accession>
<dbReference type="Gene3D" id="3.40.50.150">
    <property type="entry name" value="Vaccinia Virus protein VP39"/>
    <property type="match status" value="1"/>
</dbReference>
<dbReference type="Proteomes" id="UP000550736">
    <property type="component" value="Unassembled WGS sequence"/>
</dbReference>
<evidence type="ECO:0000313" key="8">
    <source>
        <dbReference type="Proteomes" id="UP000550736"/>
    </source>
</evidence>
<dbReference type="GO" id="GO:0032259">
    <property type="term" value="P:methylation"/>
    <property type="evidence" value="ECO:0007669"/>
    <property type="project" value="UniProtKB-KW"/>
</dbReference>
<proteinExistence type="predicted"/>
<feature type="domain" description="Methyltransferase" evidence="2">
    <location>
        <begin position="79"/>
        <end position="167"/>
    </location>
</feature>
<comment type="caution">
    <text evidence="5">The sequence shown here is derived from an EMBL/GenBank/DDBJ whole genome shotgun (WGS) entry which is preliminary data.</text>
</comment>
<evidence type="ECO:0000313" key="5">
    <source>
        <dbReference type="EMBL" id="TBW76839.1"/>
    </source>
</evidence>
<name>A0A7Z7YV70_STACP</name>
<dbReference type="InterPro" id="IPR029063">
    <property type="entry name" value="SAM-dependent_MTases_sf"/>
</dbReference>
<dbReference type="Proteomes" id="UP000538955">
    <property type="component" value="Unassembled WGS sequence"/>
</dbReference>
<dbReference type="EMBL" id="SCHC01000002">
    <property type="protein sequence ID" value="TBW76839.1"/>
    <property type="molecule type" value="Genomic_DNA"/>
</dbReference>
<evidence type="ECO:0000313" key="7">
    <source>
        <dbReference type="Proteomes" id="UP000538955"/>
    </source>
</evidence>
<protein>
    <submittedName>
        <fullName evidence="5">Class I SAM-dependent methyltransferase</fullName>
    </submittedName>
</protein>
<dbReference type="AlphaFoldDB" id="A0A7Z7YV70"/>
<evidence type="ECO:0000259" key="2">
    <source>
        <dbReference type="Pfam" id="PF13649"/>
    </source>
</evidence>
<evidence type="ECO:0000313" key="3">
    <source>
        <dbReference type="EMBL" id="NMK54902.1"/>
    </source>
</evidence>
<dbReference type="EMBL" id="JABBLX010000023">
    <property type="protein sequence ID" value="NMK98027.1"/>
    <property type="molecule type" value="Genomic_DNA"/>
</dbReference>
<dbReference type="InterPro" id="IPR041698">
    <property type="entry name" value="Methyltransf_25"/>
</dbReference>
<keyword evidence="7" id="KW-1185">Reference proteome</keyword>
<reference evidence="7 8" key="2">
    <citation type="submission" date="2020-04" db="EMBL/GenBank/DDBJ databases">
        <title>The Epidemiology and Molecular Characteristics of Linezolid-Resistant Staphylococcus capitis in Huashan Hospital, Shanghai.</title>
        <authorList>
            <person name="Ding L."/>
            <person name="Li P."/>
            <person name="Yang Y."/>
            <person name="Lin D."/>
            <person name="Xu X."/>
        </authorList>
    </citation>
    <scope>NUCLEOTIDE SEQUENCE [LARGE SCALE GENOMIC DNA]</scope>
    <source>
        <strain evidence="4 8">12-86</strain>
        <strain evidence="3 7">17-84</strain>
    </source>
</reference>
<dbReference type="SUPFAM" id="SSF53335">
    <property type="entry name" value="S-adenosyl-L-methionine-dependent methyltransferases"/>
    <property type="match status" value="1"/>
</dbReference>
<sequence>MTNENIFDQQFWKEAWDNDPNTQDKRMKRAGLGQPDAPGFEKWAENFNKNSFTEESQKRVKRIMSWIQNQTGGFENLSILDVGAASGVFSIPFSKESAKVTSLEPSSILHGMLKDNAQHYGVEIETINESFENIETTEIKKFDLVFASMCPAVTTWEAVEKAIDIAHQYVYVSLIAGPKENSIVDEVVAFLELEPSPMTADLYYLLQLLYCNNYTYETLIERHTQHAEKSVDEVMRQLRSWLKEVEIEMNAQQKESIEQYLRDKYGDHVPVVTGGKFGKVLITLQD</sequence>